<gene>
    <name evidence="2" type="ORF">R3P38DRAFT_3191079</name>
</gene>
<dbReference type="EMBL" id="JAWWNJ010000029">
    <property type="protein sequence ID" value="KAK7027870.1"/>
    <property type="molecule type" value="Genomic_DNA"/>
</dbReference>
<feature type="compositionally biased region" description="Gly residues" evidence="1">
    <location>
        <begin position="479"/>
        <end position="520"/>
    </location>
</feature>
<dbReference type="Proteomes" id="UP001362999">
    <property type="component" value="Unassembled WGS sequence"/>
</dbReference>
<name>A0AAW0BNS1_9AGAR</name>
<comment type="caution">
    <text evidence="2">The sequence shown here is derived from an EMBL/GenBank/DDBJ whole genome shotgun (WGS) entry which is preliminary data.</text>
</comment>
<feature type="region of interest" description="Disordered" evidence="1">
    <location>
        <begin position="306"/>
        <end position="328"/>
    </location>
</feature>
<reference evidence="2 3" key="1">
    <citation type="journal article" date="2024" name="J Genomics">
        <title>Draft genome sequencing and assembly of Favolaschia claudopus CIRM-BRFM 2984 isolated from oak limbs.</title>
        <authorList>
            <person name="Navarro D."/>
            <person name="Drula E."/>
            <person name="Chaduli D."/>
            <person name="Cazenave R."/>
            <person name="Ahrendt S."/>
            <person name="Wang J."/>
            <person name="Lipzen A."/>
            <person name="Daum C."/>
            <person name="Barry K."/>
            <person name="Grigoriev I.V."/>
            <person name="Favel A."/>
            <person name="Rosso M.N."/>
            <person name="Martin F."/>
        </authorList>
    </citation>
    <scope>NUCLEOTIDE SEQUENCE [LARGE SCALE GENOMIC DNA]</scope>
    <source>
        <strain evidence="2 3">CIRM-BRFM 2984</strain>
    </source>
</reference>
<keyword evidence="3" id="KW-1185">Reference proteome</keyword>
<evidence type="ECO:0000313" key="3">
    <source>
        <dbReference type="Proteomes" id="UP001362999"/>
    </source>
</evidence>
<sequence length="530" mass="57479">MSLTIPEAALKTLSLAQLQTLAAERQTQSGRSRRMGAQSAEQLAHQLSIDNSTWVYRFVNLDIRNTYYNRLPHEVIIDHLLRSQHMTLPPGFEGITPQEDPLNISDQERQGRHGPQEHPGDQSEKSNEEDDQPPPQGNNTAQYTFAFCDAQTEFQKSEEQTVTVDITAPIPPDIDSLEVPVDILSMAFSEVAAGETIKVILDPGKDVPLGTYISVLPSLVERCGSVICKMDCRGPHLAVHPSLHPHAMLRAVREDGTWWLSNSESDQAQTTTIKLELADTAANGLRVFDAKVLVIRGLDHLAAETASVAEPEPSVPSKKRKHERHADPVRKHAIDKKAEGLDAINATYGTSKTFLAISAAKASNARRTLKLMVKWAVWLQPKYDSLVGKDNKPYPYSVWSVALNFQPEWVSALIRSGNTISLVMESNDLSRKEFYTKYKGVLLTQLSEDKHWNPAKHHVAPSKLCDALKTIFAAINSTQGGGESGGNGGGEGSGGGEDGRGSEGAGGNGGGEGGEGGGNSSGDDSDVNMH</sequence>
<evidence type="ECO:0000256" key="1">
    <source>
        <dbReference type="SAM" id="MobiDB-lite"/>
    </source>
</evidence>
<feature type="region of interest" description="Disordered" evidence="1">
    <location>
        <begin position="478"/>
        <end position="530"/>
    </location>
</feature>
<feature type="compositionally biased region" description="Basic and acidic residues" evidence="1">
    <location>
        <begin position="106"/>
        <end position="126"/>
    </location>
</feature>
<proteinExistence type="predicted"/>
<accession>A0AAW0BNS1</accession>
<evidence type="ECO:0000313" key="2">
    <source>
        <dbReference type="EMBL" id="KAK7027870.1"/>
    </source>
</evidence>
<organism evidence="2 3">
    <name type="scientific">Favolaschia claudopus</name>
    <dbReference type="NCBI Taxonomy" id="2862362"/>
    <lineage>
        <taxon>Eukaryota</taxon>
        <taxon>Fungi</taxon>
        <taxon>Dikarya</taxon>
        <taxon>Basidiomycota</taxon>
        <taxon>Agaricomycotina</taxon>
        <taxon>Agaricomycetes</taxon>
        <taxon>Agaricomycetidae</taxon>
        <taxon>Agaricales</taxon>
        <taxon>Marasmiineae</taxon>
        <taxon>Mycenaceae</taxon>
        <taxon>Favolaschia</taxon>
    </lineage>
</organism>
<feature type="region of interest" description="Disordered" evidence="1">
    <location>
        <begin position="88"/>
        <end position="141"/>
    </location>
</feature>
<dbReference type="AlphaFoldDB" id="A0AAW0BNS1"/>
<protein>
    <submittedName>
        <fullName evidence="2">Uncharacterized protein</fullName>
    </submittedName>
</protein>